<dbReference type="Proteomes" id="UP000265566">
    <property type="component" value="Chromosome 8"/>
</dbReference>
<reference evidence="2" key="1">
    <citation type="journal article" date="2018" name="Nat. Plants">
        <title>Whole-genome landscape of Medicago truncatula symbiotic genes.</title>
        <authorList>
            <person name="Pecrix Y."/>
            <person name="Staton S.E."/>
            <person name="Sallet E."/>
            <person name="Lelandais-Briere C."/>
            <person name="Moreau S."/>
            <person name="Carrere S."/>
            <person name="Blein T."/>
            <person name="Jardinaud M.F."/>
            <person name="Latrasse D."/>
            <person name="Zouine M."/>
            <person name="Zahm M."/>
            <person name="Kreplak J."/>
            <person name="Mayjonade B."/>
            <person name="Satge C."/>
            <person name="Perez M."/>
            <person name="Cauet S."/>
            <person name="Marande W."/>
            <person name="Chantry-Darmon C."/>
            <person name="Lopez-Roques C."/>
            <person name="Bouchez O."/>
            <person name="Berard A."/>
            <person name="Debelle F."/>
            <person name="Munos S."/>
            <person name="Bendahmane A."/>
            <person name="Berges H."/>
            <person name="Niebel A."/>
            <person name="Buitink J."/>
            <person name="Frugier F."/>
            <person name="Benhamed M."/>
            <person name="Crespi M."/>
            <person name="Gouzy J."/>
            <person name="Gamas P."/>
        </authorList>
    </citation>
    <scope>NUCLEOTIDE SEQUENCE [LARGE SCALE GENOMIC DNA]</scope>
    <source>
        <strain evidence="2">cv. Jemalong A17</strain>
    </source>
</reference>
<evidence type="ECO:0000313" key="1">
    <source>
        <dbReference type="EMBL" id="RHN43693.1"/>
    </source>
</evidence>
<evidence type="ECO:0000313" key="2">
    <source>
        <dbReference type="Proteomes" id="UP000265566"/>
    </source>
</evidence>
<gene>
    <name evidence="1" type="ORF">MtrunA17_Chr8g0390641</name>
</gene>
<accession>A0A396GT31</accession>
<name>A0A396GT31_MEDTR</name>
<dbReference type="Gramene" id="rna50308">
    <property type="protein sequence ID" value="RHN43693.1"/>
    <property type="gene ID" value="gene50308"/>
</dbReference>
<dbReference type="EMBL" id="PSQE01000008">
    <property type="protein sequence ID" value="RHN43693.1"/>
    <property type="molecule type" value="Genomic_DNA"/>
</dbReference>
<dbReference type="AlphaFoldDB" id="A0A396GT31"/>
<organism evidence="1 2">
    <name type="scientific">Medicago truncatula</name>
    <name type="common">Barrel medic</name>
    <name type="synonym">Medicago tribuloides</name>
    <dbReference type="NCBI Taxonomy" id="3880"/>
    <lineage>
        <taxon>Eukaryota</taxon>
        <taxon>Viridiplantae</taxon>
        <taxon>Streptophyta</taxon>
        <taxon>Embryophyta</taxon>
        <taxon>Tracheophyta</taxon>
        <taxon>Spermatophyta</taxon>
        <taxon>Magnoliopsida</taxon>
        <taxon>eudicotyledons</taxon>
        <taxon>Gunneridae</taxon>
        <taxon>Pentapetalae</taxon>
        <taxon>rosids</taxon>
        <taxon>fabids</taxon>
        <taxon>Fabales</taxon>
        <taxon>Fabaceae</taxon>
        <taxon>Papilionoideae</taxon>
        <taxon>50 kb inversion clade</taxon>
        <taxon>NPAAA clade</taxon>
        <taxon>Hologalegina</taxon>
        <taxon>IRL clade</taxon>
        <taxon>Trifolieae</taxon>
        <taxon>Medicago</taxon>
    </lineage>
</organism>
<proteinExistence type="predicted"/>
<protein>
    <submittedName>
        <fullName evidence="1">Uncharacterized protein</fullName>
    </submittedName>
</protein>
<sequence>MILSLVLIISFGFCHFVKCACLKLYHFFPLVAEPIMHFSMCIYIYI</sequence>
<comment type="caution">
    <text evidence="1">The sequence shown here is derived from an EMBL/GenBank/DDBJ whole genome shotgun (WGS) entry which is preliminary data.</text>
</comment>